<dbReference type="Proteomes" id="UP000654918">
    <property type="component" value="Unassembled WGS sequence"/>
</dbReference>
<keyword evidence="3" id="KW-1185">Reference proteome</keyword>
<accession>A0A8H6JTM3</accession>
<sequence>MLPKCGGSCLSLSQIGPLEANPDIGGIGVLIGFVGTAWLVVALVAVRYILYFDPEVDPFHDDRKDEDGSHKREWRPNHTDVRTVGRFRWLRKLLRNQWHWEMALTKVRRRGRSFVSQISQ</sequence>
<protein>
    <submittedName>
        <fullName evidence="2">Uncharacterized protein</fullName>
    </submittedName>
</protein>
<name>A0A8H6JTM3_9PEZI</name>
<dbReference type="AlphaFoldDB" id="A0A8H6JTM3"/>
<dbReference type="EMBL" id="WIGO01000301">
    <property type="protein sequence ID" value="KAF6818516.1"/>
    <property type="molecule type" value="Genomic_DNA"/>
</dbReference>
<gene>
    <name evidence="2" type="ORF">CPLU01_13304</name>
</gene>
<evidence type="ECO:0000313" key="3">
    <source>
        <dbReference type="Proteomes" id="UP000654918"/>
    </source>
</evidence>
<feature type="transmembrane region" description="Helical" evidence="1">
    <location>
        <begin position="30"/>
        <end position="50"/>
    </location>
</feature>
<organism evidence="2 3">
    <name type="scientific">Colletotrichum plurivorum</name>
    <dbReference type="NCBI Taxonomy" id="2175906"/>
    <lineage>
        <taxon>Eukaryota</taxon>
        <taxon>Fungi</taxon>
        <taxon>Dikarya</taxon>
        <taxon>Ascomycota</taxon>
        <taxon>Pezizomycotina</taxon>
        <taxon>Sordariomycetes</taxon>
        <taxon>Hypocreomycetidae</taxon>
        <taxon>Glomerellales</taxon>
        <taxon>Glomerellaceae</taxon>
        <taxon>Colletotrichum</taxon>
        <taxon>Colletotrichum orchidearum species complex</taxon>
    </lineage>
</organism>
<evidence type="ECO:0000256" key="1">
    <source>
        <dbReference type="SAM" id="Phobius"/>
    </source>
</evidence>
<keyword evidence="1" id="KW-0472">Membrane</keyword>
<proteinExistence type="predicted"/>
<evidence type="ECO:0000313" key="2">
    <source>
        <dbReference type="EMBL" id="KAF6818516.1"/>
    </source>
</evidence>
<keyword evidence="1" id="KW-0812">Transmembrane</keyword>
<reference evidence="2" key="1">
    <citation type="journal article" date="2020" name="Phytopathology">
        <title>Genome Sequence Resources of Colletotrichum truncatum, C. plurivorum, C. musicola, and C. sojae: Four Species Pathogenic to Soybean (Glycine max).</title>
        <authorList>
            <person name="Rogerio F."/>
            <person name="Boufleur T.R."/>
            <person name="Ciampi-Guillardi M."/>
            <person name="Sukno S.A."/>
            <person name="Thon M.R."/>
            <person name="Massola Junior N.S."/>
            <person name="Baroncelli R."/>
        </authorList>
    </citation>
    <scope>NUCLEOTIDE SEQUENCE</scope>
    <source>
        <strain evidence="2">LFN00145</strain>
    </source>
</reference>
<comment type="caution">
    <text evidence="2">The sequence shown here is derived from an EMBL/GenBank/DDBJ whole genome shotgun (WGS) entry which is preliminary data.</text>
</comment>
<keyword evidence="1" id="KW-1133">Transmembrane helix</keyword>